<gene>
    <name evidence="7" type="ORF">SAMN05660964_02680</name>
</gene>
<dbReference type="STRING" id="525918.SAMN05660964_02680"/>
<dbReference type="PROSITE" id="PS00583">
    <property type="entry name" value="PFKB_KINASES_1"/>
    <property type="match status" value="1"/>
</dbReference>
<dbReference type="CDD" id="cd01167">
    <property type="entry name" value="bac_FRK"/>
    <property type="match status" value="1"/>
</dbReference>
<dbReference type="InterPro" id="IPR011611">
    <property type="entry name" value="PfkB_dom"/>
</dbReference>
<keyword evidence="3" id="KW-0547">Nucleotide-binding</keyword>
<dbReference type="Proteomes" id="UP000199397">
    <property type="component" value="Unassembled WGS sequence"/>
</dbReference>
<dbReference type="Gene3D" id="3.40.1190.20">
    <property type="match status" value="1"/>
</dbReference>
<feature type="domain" description="Carbohydrate kinase PfkB" evidence="6">
    <location>
        <begin position="23"/>
        <end position="284"/>
    </location>
</feature>
<evidence type="ECO:0000256" key="2">
    <source>
        <dbReference type="ARBA" id="ARBA00022679"/>
    </source>
</evidence>
<keyword evidence="8" id="KW-1185">Reference proteome</keyword>
<dbReference type="InterPro" id="IPR029056">
    <property type="entry name" value="Ribokinase-like"/>
</dbReference>
<sequence>MTATPTSRLRPLIFGEVLFDRFPDGTSVLGGAPFNVAWHLQAFGQQPLMLSCIGEDALGEQVQAAMQAWGMDQSGLQLDPHHPTGVVDVRFHDGEPQYEIVADSAWDFIRPESLPPLPRNALLYHGSLALRQPVSRTTWEQLSQQPELPRFIDINLRAPWWDAPSIAPLLRHATYLKLNADELATLIPQAADTEAQIQQLFADSALQYLILTQGAAGAMAVAASGERWHVAPEHTTHIVDTVGAGDAFSSVVLLGLLNGWGMAQTVQRAQQFASAVVGLRGATTRSMAFYQPFIDAWQLTF</sequence>
<name>A0A1H4EPW0_9GAMM</name>
<evidence type="ECO:0000256" key="5">
    <source>
        <dbReference type="ARBA" id="ARBA00022840"/>
    </source>
</evidence>
<proteinExistence type="inferred from homology"/>
<dbReference type="OrthoDB" id="9779730at2"/>
<dbReference type="GO" id="GO:0016301">
    <property type="term" value="F:kinase activity"/>
    <property type="evidence" value="ECO:0007669"/>
    <property type="project" value="UniProtKB-KW"/>
</dbReference>
<dbReference type="Pfam" id="PF00294">
    <property type="entry name" value="PfkB"/>
    <property type="match status" value="1"/>
</dbReference>
<evidence type="ECO:0000259" key="6">
    <source>
        <dbReference type="Pfam" id="PF00294"/>
    </source>
</evidence>
<dbReference type="AlphaFoldDB" id="A0A1H4EPW0"/>
<dbReference type="RefSeq" id="WP_093069405.1">
    <property type="nucleotide sequence ID" value="NZ_FNQP01000016.1"/>
</dbReference>
<evidence type="ECO:0000256" key="3">
    <source>
        <dbReference type="ARBA" id="ARBA00022741"/>
    </source>
</evidence>
<dbReference type="GO" id="GO:0005524">
    <property type="term" value="F:ATP binding"/>
    <property type="evidence" value="ECO:0007669"/>
    <property type="project" value="UniProtKB-KW"/>
</dbReference>
<evidence type="ECO:0000256" key="4">
    <source>
        <dbReference type="ARBA" id="ARBA00022777"/>
    </source>
</evidence>
<dbReference type="PANTHER" id="PTHR43085">
    <property type="entry name" value="HEXOKINASE FAMILY MEMBER"/>
    <property type="match status" value="1"/>
</dbReference>
<keyword evidence="2" id="KW-0808">Transferase</keyword>
<reference evidence="7 8" key="1">
    <citation type="submission" date="2016-10" db="EMBL/GenBank/DDBJ databases">
        <authorList>
            <person name="de Groot N.N."/>
        </authorList>
    </citation>
    <scope>NUCLEOTIDE SEQUENCE [LARGE SCALE GENOMIC DNA]</scope>
    <source>
        <strain evidence="7 8">DSM 21228</strain>
    </source>
</reference>
<dbReference type="EMBL" id="FNQP01000016">
    <property type="protein sequence ID" value="SEA86986.1"/>
    <property type="molecule type" value="Genomic_DNA"/>
</dbReference>
<dbReference type="PANTHER" id="PTHR43085:SF1">
    <property type="entry name" value="PSEUDOURIDINE KINASE-RELATED"/>
    <property type="match status" value="1"/>
</dbReference>
<evidence type="ECO:0000256" key="1">
    <source>
        <dbReference type="ARBA" id="ARBA00010688"/>
    </source>
</evidence>
<accession>A0A1H4EPW0</accession>
<dbReference type="SUPFAM" id="SSF53613">
    <property type="entry name" value="Ribokinase-like"/>
    <property type="match status" value="1"/>
</dbReference>
<organism evidence="7 8">
    <name type="scientific">Thiothrix caldifontis</name>
    <dbReference type="NCBI Taxonomy" id="525918"/>
    <lineage>
        <taxon>Bacteria</taxon>
        <taxon>Pseudomonadati</taxon>
        <taxon>Pseudomonadota</taxon>
        <taxon>Gammaproteobacteria</taxon>
        <taxon>Thiotrichales</taxon>
        <taxon>Thiotrichaceae</taxon>
        <taxon>Thiothrix</taxon>
    </lineage>
</organism>
<comment type="similarity">
    <text evidence="1">Belongs to the carbohydrate kinase PfkB family.</text>
</comment>
<dbReference type="InterPro" id="IPR002173">
    <property type="entry name" value="Carboh/pur_kinase_PfkB_CS"/>
</dbReference>
<evidence type="ECO:0000313" key="8">
    <source>
        <dbReference type="Proteomes" id="UP000199397"/>
    </source>
</evidence>
<evidence type="ECO:0000313" key="7">
    <source>
        <dbReference type="EMBL" id="SEA86986.1"/>
    </source>
</evidence>
<dbReference type="InterPro" id="IPR050306">
    <property type="entry name" value="PfkB_Carbo_kinase"/>
</dbReference>
<protein>
    <submittedName>
        <fullName evidence="7">Fructokinase</fullName>
    </submittedName>
</protein>
<keyword evidence="4 7" id="KW-0418">Kinase</keyword>
<keyword evidence="5" id="KW-0067">ATP-binding</keyword>